<evidence type="ECO:0000313" key="1">
    <source>
        <dbReference type="EMBL" id="TIC79579.1"/>
    </source>
</evidence>
<evidence type="ECO:0000313" key="2">
    <source>
        <dbReference type="Proteomes" id="UP000308891"/>
    </source>
</evidence>
<reference evidence="1 2" key="1">
    <citation type="submission" date="2019-04" db="EMBL/GenBank/DDBJ databases">
        <title>Crenobacter sp. nov.</title>
        <authorList>
            <person name="Shi S."/>
        </authorList>
    </citation>
    <scope>NUCLEOTIDE SEQUENCE [LARGE SCALE GENOMIC DNA]</scope>
    <source>
        <strain evidence="1 2">GY 70310</strain>
    </source>
</reference>
<dbReference type="OrthoDB" id="6117444at2"/>
<dbReference type="Proteomes" id="UP000308891">
    <property type="component" value="Unassembled WGS sequence"/>
</dbReference>
<keyword evidence="2" id="KW-1185">Reference proteome</keyword>
<dbReference type="EMBL" id="STGJ01000017">
    <property type="protein sequence ID" value="TIC79579.1"/>
    <property type="molecule type" value="Genomic_DNA"/>
</dbReference>
<sequence>MPRATNGHSIALVTGIPRETVRRKLVKLTALGWLTENAHGQLLPAPHLGEQLHPLRSHCLALLARDKKALHAEAAGLSMAP</sequence>
<proteinExistence type="predicted"/>
<accession>A0A4T0ULK7</accession>
<dbReference type="RefSeq" id="WP_136555060.1">
    <property type="nucleotide sequence ID" value="NZ_STGJ01000017.1"/>
</dbReference>
<organism evidence="1 2">
    <name type="scientific">Crenobacter intestini</name>
    <dbReference type="NCBI Taxonomy" id="2563443"/>
    <lineage>
        <taxon>Bacteria</taxon>
        <taxon>Pseudomonadati</taxon>
        <taxon>Pseudomonadota</taxon>
        <taxon>Betaproteobacteria</taxon>
        <taxon>Neisseriales</taxon>
        <taxon>Neisseriaceae</taxon>
        <taxon>Crenobacter</taxon>
    </lineage>
</organism>
<comment type="caution">
    <text evidence="1">The sequence shown here is derived from an EMBL/GenBank/DDBJ whole genome shotgun (WGS) entry which is preliminary data.</text>
</comment>
<gene>
    <name evidence="1" type="ORF">E5K04_13655</name>
</gene>
<dbReference type="AlphaFoldDB" id="A0A4T0ULK7"/>
<name>A0A4T0ULK7_9NEIS</name>
<evidence type="ECO:0008006" key="3">
    <source>
        <dbReference type="Google" id="ProtNLM"/>
    </source>
</evidence>
<protein>
    <recommendedName>
        <fullName evidence="3">HTH iclR-type domain-containing protein</fullName>
    </recommendedName>
</protein>